<protein>
    <submittedName>
        <fullName evidence="3">GHKL domain-containing protein</fullName>
    </submittedName>
</protein>
<accession>A0A318KPP1</accession>
<feature type="domain" description="Sensor histidine kinase NatK-like C-terminal" evidence="2">
    <location>
        <begin position="323"/>
        <end position="419"/>
    </location>
</feature>
<feature type="transmembrane region" description="Helical" evidence="1">
    <location>
        <begin position="184"/>
        <end position="202"/>
    </location>
</feature>
<feature type="transmembrane region" description="Helical" evidence="1">
    <location>
        <begin position="61"/>
        <end position="79"/>
    </location>
</feature>
<dbReference type="STRING" id="1034346.GCA_000313565_00706"/>
<keyword evidence="1" id="KW-0812">Transmembrane</keyword>
<keyword evidence="1" id="KW-1133">Transmembrane helix</keyword>
<dbReference type="AlphaFoldDB" id="A0A318KPP1"/>
<dbReference type="Pfam" id="PF14501">
    <property type="entry name" value="HATPase_c_5"/>
    <property type="match status" value="1"/>
</dbReference>
<gene>
    <name evidence="3" type="ORF">DES51_105112</name>
</gene>
<dbReference type="PANTHER" id="PTHR40448:SF1">
    <property type="entry name" value="TWO-COMPONENT SENSOR HISTIDINE KINASE"/>
    <property type="match status" value="1"/>
</dbReference>
<comment type="caution">
    <text evidence="3">The sequence shown here is derived from an EMBL/GenBank/DDBJ whole genome shotgun (WGS) entry which is preliminary data.</text>
</comment>
<proteinExistence type="predicted"/>
<feature type="transmembrane region" description="Helical" evidence="1">
    <location>
        <begin position="116"/>
        <end position="140"/>
    </location>
</feature>
<dbReference type="OrthoDB" id="3236015at2"/>
<keyword evidence="4" id="KW-1185">Reference proteome</keyword>
<dbReference type="EMBL" id="QJKH01000005">
    <property type="protein sequence ID" value="PXX79640.1"/>
    <property type="molecule type" value="Genomic_DNA"/>
</dbReference>
<sequence length="422" mass="49118">MELSIKFIVLLISCSTTCFIFENFMSLNFEKKHNGNYLAYFGICVLINVGINFFANTYLNYLWSFIFYLILTTLLYKGVGIYKLTLLLFILLLILETCIGFFLQIVFVTLDIDIQHLYYISVLCSTILMIIAYNPLQMLLSKSKKGSQIKHVFEYIILIVSFLEILNISRFIRKDLPSSFLYEMIFICIVISLFSIYCVFAIERKNQNVQLKHNLELLKLQQQLSNEYNAEKIKQYEQQMKINHDIKKHIHILEQLYQNNEIDSAKNYSKQLFQSLDFDTVSVGNKALKILITHFIGECKEVNVNFSYSIDTRITFGKIPDTELITIFSNLFSNALDAAKLCDEPKIELAIFSKNCMIVIRLSNTYCHQLKTSNDSFLSTKPHHVGYGIQNIQEVVDRYEGLYDNHIENNIFTAQICLPKEE</sequence>
<dbReference type="SUPFAM" id="SSF55874">
    <property type="entry name" value="ATPase domain of HSP90 chaperone/DNA topoisomerase II/histidine kinase"/>
    <property type="match status" value="1"/>
</dbReference>
<evidence type="ECO:0000259" key="2">
    <source>
        <dbReference type="Pfam" id="PF14501"/>
    </source>
</evidence>
<feature type="transmembrane region" description="Helical" evidence="1">
    <location>
        <begin position="152"/>
        <end position="172"/>
    </location>
</feature>
<feature type="transmembrane region" description="Helical" evidence="1">
    <location>
        <begin position="6"/>
        <end position="25"/>
    </location>
</feature>
<feature type="transmembrane region" description="Helical" evidence="1">
    <location>
        <begin position="37"/>
        <end position="55"/>
    </location>
</feature>
<evidence type="ECO:0000313" key="3">
    <source>
        <dbReference type="EMBL" id="PXX79640.1"/>
    </source>
</evidence>
<dbReference type="Gene3D" id="3.30.565.10">
    <property type="entry name" value="Histidine kinase-like ATPase, C-terminal domain"/>
    <property type="match status" value="1"/>
</dbReference>
<evidence type="ECO:0000256" key="1">
    <source>
        <dbReference type="SAM" id="Phobius"/>
    </source>
</evidence>
<name>A0A318KPP1_9FIRM</name>
<dbReference type="GO" id="GO:0042802">
    <property type="term" value="F:identical protein binding"/>
    <property type="evidence" value="ECO:0007669"/>
    <property type="project" value="TreeGrafter"/>
</dbReference>
<keyword evidence="1" id="KW-0472">Membrane</keyword>
<evidence type="ECO:0000313" key="4">
    <source>
        <dbReference type="Proteomes" id="UP000247612"/>
    </source>
</evidence>
<feature type="transmembrane region" description="Helical" evidence="1">
    <location>
        <begin position="86"/>
        <end position="110"/>
    </location>
</feature>
<dbReference type="Proteomes" id="UP000247612">
    <property type="component" value="Unassembled WGS sequence"/>
</dbReference>
<dbReference type="PANTHER" id="PTHR40448">
    <property type="entry name" value="TWO-COMPONENT SENSOR HISTIDINE KINASE"/>
    <property type="match status" value="1"/>
</dbReference>
<reference evidence="3 4" key="1">
    <citation type="submission" date="2018-05" db="EMBL/GenBank/DDBJ databases">
        <title>Genomic Encyclopedia of Type Strains, Phase IV (KMG-IV): sequencing the most valuable type-strain genomes for metagenomic binning, comparative biology and taxonomic classification.</title>
        <authorList>
            <person name="Goeker M."/>
        </authorList>
    </citation>
    <scope>NUCLEOTIDE SEQUENCE [LARGE SCALE GENOMIC DNA]</scope>
    <source>
        <strain evidence="3 4">JC118</strain>
    </source>
</reference>
<organism evidence="3 4">
    <name type="scientific">Dielma fastidiosa</name>
    <dbReference type="NCBI Taxonomy" id="1034346"/>
    <lineage>
        <taxon>Bacteria</taxon>
        <taxon>Bacillati</taxon>
        <taxon>Bacillota</taxon>
        <taxon>Erysipelotrichia</taxon>
        <taxon>Erysipelotrichales</taxon>
        <taxon>Erysipelotrichaceae</taxon>
        <taxon>Dielma</taxon>
    </lineage>
</organism>
<dbReference type="InterPro" id="IPR032834">
    <property type="entry name" value="NatK-like_C"/>
</dbReference>
<dbReference type="InterPro" id="IPR036890">
    <property type="entry name" value="HATPase_C_sf"/>
</dbReference>